<dbReference type="InterPro" id="IPR041583">
    <property type="entry name" value="TetR_C_31"/>
</dbReference>
<keyword evidence="4" id="KW-0547">Nucleotide-binding</keyword>
<keyword evidence="1 2" id="KW-0238">DNA-binding</keyword>
<dbReference type="EMBL" id="BAAAQR010000012">
    <property type="protein sequence ID" value="GAA2152183.1"/>
    <property type="molecule type" value="Genomic_DNA"/>
</dbReference>
<feature type="DNA-binding region" description="H-T-H motif" evidence="2">
    <location>
        <begin position="34"/>
        <end position="53"/>
    </location>
</feature>
<gene>
    <name evidence="4" type="ORF">GCM10009844_35270</name>
</gene>
<dbReference type="SUPFAM" id="SSF46689">
    <property type="entry name" value="Homeodomain-like"/>
    <property type="match status" value="1"/>
</dbReference>
<dbReference type="InterPro" id="IPR009057">
    <property type="entry name" value="Homeodomain-like_sf"/>
</dbReference>
<evidence type="ECO:0000256" key="2">
    <source>
        <dbReference type="PROSITE-ProRule" id="PRU00335"/>
    </source>
</evidence>
<comment type="caution">
    <text evidence="4">The sequence shown here is derived from an EMBL/GenBank/DDBJ whole genome shotgun (WGS) entry which is preliminary data.</text>
</comment>
<dbReference type="RefSeq" id="WP_344155330.1">
    <property type="nucleotide sequence ID" value="NZ_BAAAQR010000012.1"/>
</dbReference>
<evidence type="ECO:0000259" key="3">
    <source>
        <dbReference type="PROSITE" id="PS50977"/>
    </source>
</evidence>
<dbReference type="Gene3D" id="1.10.357.10">
    <property type="entry name" value="Tetracycline Repressor, domain 2"/>
    <property type="match status" value="1"/>
</dbReference>
<dbReference type="PROSITE" id="PS50977">
    <property type="entry name" value="HTH_TETR_2"/>
    <property type="match status" value="1"/>
</dbReference>
<dbReference type="Pfam" id="PF17940">
    <property type="entry name" value="TetR_C_31"/>
    <property type="match status" value="1"/>
</dbReference>
<protein>
    <submittedName>
        <fullName evidence="4">ABC-F family ATP-binding cassette domain-containing protein</fullName>
    </submittedName>
</protein>
<organism evidence="4 5">
    <name type="scientific">Nocardioides koreensis</name>
    <dbReference type="NCBI Taxonomy" id="433651"/>
    <lineage>
        <taxon>Bacteria</taxon>
        <taxon>Bacillati</taxon>
        <taxon>Actinomycetota</taxon>
        <taxon>Actinomycetes</taxon>
        <taxon>Propionibacteriales</taxon>
        <taxon>Nocardioidaceae</taxon>
        <taxon>Nocardioides</taxon>
    </lineage>
</organism>
<evidence type="ECO:0000313" key="5">
    <source>
        <dbReference type="Proteomes" id="UP001501771"/>
    </source>
</evidence>
<sequence length="202" mass="21335">MSVDTAATSLSPRRRELLDAAVHVVADDGLRGLTHRAVDRRAGLPEGSCSAYFRTRRALQTSLAEYVAAALAADVADLAEQLRGLSGADDRAAGLTAQLFLRWLDERELLLAKLELSLEASRDAELATVLTTSRSQLVGVVAGIMVAQGRDHATERAEALVASFDGILVAALPKPDPERRDFLSGSLRLLMAALGAPAGPPA</sequence>
<dbReference type="Proteomes" id="UP001501771">
    <property type="component" value="Unassembled WGS sequence"/>
</dbReference>
<evidence type="ECO:0000313" key="4">
    <source>
        <dbReference type="EMBL" id="GAA2152183.1"/>
    </source>
</evidence>
<name>A0ABN3A1W0_9ACTN</name>
<feature type="domain" description="HTH tetR-type" evidence="3">
    <location>
        <begin position="11"/>
        <end position="71"/>
    </location>
</feature>
<evidence type="ECO:0000256" key="1">
    <source>
        <dbReference type="ARBA" id="ARBA00023125"/>
    </source>
</evidence>
<dbReference type="GO" id="GO:0005524">
    <property type="term" value="F:ATP binding"/>
    <property type="evidence" value="ECO:0007669"/>
    <property type="project" value="UniProtKB-KW"/>
</dbReference>
<keyword evidence="5" id="KW-1185">Reference proteome</keyword>
<accession>A0ABN3A1W0</accession>
<proteinExistence type="predicted"/>
<reference evidence="4 5" key="1">
    <citation type="journal article" date="2019" name="Int. J. Syst. Evol. Microbiol.">
        <title>The Global Catalogue of Microorganisms (GCM) 10K type strain sequencing project: providing services to taxonomists for standard genome sequencing and annotation.</title>
        <authorList>
            <consortium name="The Broad Institute Genomics Platform"/>
            <consortium name="The Broad Institute Genome Sequencing Center for Infectious Disease"/>
            <person name="Wu L."/>
            <person name="Ma J."/>
        </authorList>
    </citation>
    <scope>NUCLEOTIDE SEQUENCE [LARGE SCALE GENOMIC DNA]</scope>
    <source>
        <strain evidence="4 5">JCM 16022</strain>
    </source>
</reference>
<keyword evidence="4" id="KW-0067">ATP-binding</keyword>
<dbReference type="InterPro" id="IPR001647">
    <property type="entry name" value="HTH_TetR"/>
</dbReference>